<keyword evidence="3" id="KW-1185">Reference proteome</keyword>
<reference evidence="2" key="1">
    <citation type="submission" date="2021-02" db="EMBL/GenBank/DDBJ databases">
        <title>Natronoglycomyces albus gen. nov., sp. nov, a haloalkaliphilic actinobacterium from a soda solonchak soil.</title>
        <authorList>
            <person name="Sorokin D.Y."/>
            <person name="Khijniak T.V."/>
            <person name="Zakharycheva A.P."/>
            <person name="Boueva O.V."/>
            <person name="Ariskina E.V."/>
            <person name="Hahnke R.L."/>
            <person name="Bunk B."/>
            <person name="Sproer C."/>
            <person name="Schumann P."/>
            <person name="Evtushenko L.I."/>
            <person name="Kublanov I.V."/>
        </authorList>
    </citation>
    <scope>NUCLEOTIDE SEQUENCE</scope>
    <source>
        <strain evidence="2">DSM 106290</strain>
    </source>
</reference>
<feature type="compositionally biased region" description="Polar residues" evidence="1">
    <location>
        <begin position="24"/>
        <end position="34"/>
    </location>
</feature>
<organism evidence="2 3">
    <name type="scientific">Natronoglycomyces albus</name>
    <dbReference type="NCBI Taxonomy" id="2811108"/>
    <lineage>
        <taxon>Bacteria</taxon>
        <taxon>Bacillati</taxon>
        <taxon>Actinomycetota</taxon>
        <taxon>Actinomycetes</taxon>
        <taxon>Glycomycetales</taxon>
        <taxon>Glycomycetaceae</taxon>
        <taxon>Natronoglycomyces</taxon>
    </lineage>
</organism>
<dbReference type="RefSeq" id="WP_213170156.1">
    <property type="nucleotide sequence ID" value="NZ_CP070496.1"/>
</dbReference>
<evidence type="ECO:0000313" key="2">
    <source>
        <dbReference type="EMBL" id="QSB04156.1"/>
    </source>
</evidence>
<dbReference type="KEGG" id="nav:JQS30_10060"/>
<protein>
    <submittedName>
        <fullName evidence="2">Uncharacterized protein</fullName>
    </submittedName>
</protein>
<accession>A0A895XNT3</accession>
<sequence>MTNSQPGANPPPGLEAGPERWASTHRTVTAPVSDSDTRGGHTNVGQDGPDKRASQPNGSTSERWPGNIEPHHHVSPTRPLLTNRLPANFAGSTLSDREAPAAASAQLSAGNTKGKVVL</sequence>
<name>A0A895XNT3_9ACTN</name>
<dbReference type="EMBL" id="CP070496">
    <property type="protein sequence ID" value="QSB04156.1"/>
    <property type="molecule type" value="Genomic_DNA"/>
</dbReference>
<evidence type="ECO:0000313" key="3">
    <source>
        <dbReference type="Proteomes" id="UP000662939"/>
    </source>
</evidence>
<evidence type="ECO:0000256" key="1">
    <source>
        <dbReference type="SAM" id="MobiDB-lite"/>
    </source>
</evidence>
<feature type="compositionally biased region" description="Low complexity" evidence="1">
    <location>
        <begin position="100"/>
        <end position="109"/>
    </location>
</feature>
<dbReference type="AlphaFoldDB" id="A0A895XNT3"/>
<gene>
    <name evidence="2" type="ORF">JQS30_10060</name>
</gene>
<proteinExistence type="predicted"/>
<dbReference type="Proteomes" id="UP000662939">
    <property type="component" value="Chromosome"/>
</dbReference>
<feature type="region of interest" description="Disordered" evidence="1">
    <location>
        <begin position="1"/>
        <end position="118"/>
    </location>
</feature>